<dbReference type="AlphaFoldDB" id="A0A9W9R6F9"/>
<comment type="caution">
    <text evidence="1">The sequence shown here is derived from an EMBL/GenBank/DDBJ whole genome shotgun (WGS) entry which is preliminary data.</text>
</comment>
<proteinExistence type="predicted"/>
<organism evidence="1 2">
    <name type="scientific">Penicillium brevicompactum</name>
    <dbReference type="NCBI Taxonomy" id="5074"/>
    <lineage>
        <taxon>Eukaryota</taxon>
        <taxon>Fungi</taxon>
        <taxon>Dikarya</taxon>
        <taxon>Ascomycota</taxon>
        <taxon>Pezizomycotina</taxon>
        <taxon>Eurotiomycetes</taxon>
        <taxon>Eurotiomycetidae</taxon>
        <taxon>Eurotiales</taxon>
        <taxon>Aspergillaceae</taxon>
        <taxon>Penicillium</taxon>
    </lineage>
</organism>
<sequence length="68" mass="7330">MPPEVEVKSKAWLKVPATEEGTVGLRLASSLPARDGEVIGSVTNIPYRGSVHNHVADNLGDSWFVSKE</sequence>
<dbReference type="Proteomes" id="UP001148299">
    <property type="component" value="Unassembled WGS sequence"/>
</dbReference>
<evidence type="ECO:0000313" key="1">
    <source>
        <dbReference type="EMBL" id="KAJ5354500.1"/>
    </source>
</evidence>
<evidence type="ECO:0000313" key="2">
    <source>
        <dbReference type="Proteomes" id="UP001148299"/>
    </source>
</evidence>
<name>A0A9W9R6F9_PENBR</name>
<accession>A0A9W9R6F9</accession>
<reference evidence="1" key="1">
    <citation type="submission" date="2022-12" db="EMBL/GenBank/DDBJ databases">
        <authorList>
            <person name="Petersen C."/>
        </authorList>
    </citation>
    <scope>NUCLEOTIDE SEQUENCE</scope>
    <source>
        <strain evidence="1">IBT 35675</strain>
    </source>
</reference>
<protein>
    <submittedName>
        <fullName evidence="1">Uncharacterized protein</fullName>
    </submittedName>
</protein>
<reference evidence="1" key="2">
    <citation type="journal article" date="2023" name="IMA Fungus">
        <title>Comparative genomic study of the Penicillium genus elucidates a diverse pangenome and 15 lateral gene transfer events.</title>
        <authorList>
            <person name="Petersen C."/>
            <person name="Sorensen T."/>
            <person name="Nielsen M.R."/>
            <person name="Sondergaard T.E."/>
            <person name="Sorensen J.L."/>
            <person name="Fitzpatrick D.A."/>
            <person name="Frisvad J.C."/>
            <person name="Nielsen K.L."/>
        </authorList>
    </citation>
    <scope>NUCLEOTIDE SEQUENCE</scope>
    <source>
        <strain evidence="1">IBT 35675</strain>
    </source>
</reference>
<dbReference type="EMBL" id="JAPZBR010000004">
    <property type="protein sequence ID" value="KAJ5354500.1"/>
    <property type="molecule type" value="Genomic_DNA"/>
</dbReference>
<gene>
    <name evidence="1" type="ORF">N7541_005544</name>
</gene>
<keyword evidence="2" id="KW-1185">Reference proteome</keyword>